<feature type="region of interest" description="Disordered" evidence="1">
    <location>
        <begin position="1"/>
        <end position="21"/>
    </location>
</feature>
<keyword evidence="3" id="KW-1185">Reference proteome</keyword>
<protein>
    <submittedName>
        <fullName evidence="2">(Mediterranean fruit fly) hypothetical protein</fullName>
    </submittedName>
</protein>
<feature type="compositionally biased region" description="Low complexity" evidence="1">
    <location>
        <begin position="7"/>
        <end position="20"/>
    </location>
</feature>
<reference evidence="2" key="1">
    <citation type="submission" date="2020-11" db="EMBL/GenBank/DDBJ databases">
        <authorList>
            <person name="Whitehead M."/>
        </authorList>
    </citation>
    <scope>NUCLEOTIDE SEQUENCE</scope>
    <source>
        <strain evidence="2">EGII</strain>
    </source>
</reference>
<evidence type="ECO:0000313" key="2">
    <source>
        <dbReference type="EMBL" id="CAD6993334.1"/>
    </source>
</evidence>
<accession>A0A811U2T4</accession>
<name>A0A811U2T4_CERCA</name>
<sequence length="147" mass="16475">MPKHNNNHNITNNTNSNTTTQRLRRRQHIMANIHCQMVGTSPPISMAKHTTSIIIRRRQLGWIPAIEKLTPEVNISKCMYAMSWCGSQFSCVVVTFSNKQPKTTTASCCKKDPALLLSTNLLSTICAEVFYLLLQLHATITCIGKTT</sequence>
<proteinExistence type="predicted"/>
<evidence type="ECO:0000313" key="3">
    <source>
        <dbReference type="Proteomes" id="UP000606786"/>
    </source>
</evidence>
<dbReference type="EMBL" id="CAJHJT010000001">
    <property type="protein sequence ID" value="CAD6993334.1"/>
    <property type="molecule type" value="Genomic_DNA"/>
</dbReference>
<comment type="caution">
    <text evidence="2">The sequence shown here is derived from an EMBL/GenBank/DDBJ whole genome shotgun (WGS) entry which is preliminary data.</text>
</comment>
<gene>
    <name evidence="2" type="ORF">CCAP1982_LOCUS2150</name>
</gene>
<dbReference type="AlphaFoldDB" id="A0A811U2T4"/>
<dbReference type="Proteomes" id="UP000606786">
    <property type="component" value="Unassembled WGS sequence"/>
</dbReference>
<organism evidence="2 3">
    <name type="scientific">Ceratitis capitata</name>
    <name type="common">Mediterranean fruit fly</name>
    <name type="synonym">Tephritis capitata</name>
    <dbReference type="NCBI Taxonomy" id="7213"/>
    <lineage>
        <taxon>Eukaryota</taxon>
        <taxon>Metazoa</taxon>
        <taxon>Ecdysozoa</taxon>
        <taxon>Arthropoda</taxon>
        <taxon>Hexapoda</taxon>
        <taxon>Insecta</taxon>
        <taxon>Pterygota</taxon>
        <taxon>Neoptera</taxon>
        <taxon>Endopterygota</taxon>
        <taxon>Diptera</taxon>
        <taxon>Brachycera</taxon>
        <taxon>Muscomorpha</taxon>
        <taxon>Tephritoidea</taxon>
        <taxon>Tephritidae</taxon>
        <taxon>Ceratitis</taxon>
        <taxon>Ceratitis</taxon>
    </lineage>
</organism>
<evidence type="ECO:0000256" key="1">
    <source>
        <dbReference type="SAM" id="MobiDB-lite"/>
    </source>
</evidence>